<reference evidence="13" key="1">
    <citation type="submission" date="2021-02" db="EMBL/GenBank/DDBJ databases">
        <authorList>
            <person name="Nowell W R."/>
        </authorList>
    </citation>
    <scope>NUCLEOTIDE SEQUENCE</scope>
</reference>
<comment type="similarity">
    <text evidence="2">Belongs to the glycosyl hydrolase 38 family.</text>
</comment>
<evidence type="ECO:0000313" key="12">
    <source>
        <dbReference type="EMBL" id="CAF1043807.1"/>
    </source>
</evidence>
<dbReference type="InterPro" id="IPR037094">
    <property type="entry name" value="Glyco_hydro_38_cen_sf"/>
</dbReference>
<dbReference type="SMART" id="SM00612">
    <property type="entry name" value="Kelch"/>
    <property type="match status" value="3"/>
</dbReference>
<proteinExistence type="inferred from homology"/>
<evidence type="ECO:0000256" key="6">
    <source>
        <dbReference type="ARBA" id="ARBA00022801"/>
    </source>
</evidence>
<dbReference type="Gene3D" id="3.20.110.10">
    <property type="entry name" value="Glycoside hydrolase 38, N terminal domain"/>
    <property type="match status" value="1"/>
</dbReference>
<dbReference type="FunFam" id="1.20.1270.50:FF:000003">
    <property type="entry name" value="Alpha-mannosidase"/>
    <property type="match status" value="1"/>
</dbReference>
<evidence type="ECO:0000256" key="1">
    <source>
        <dbReference type="ARBA" id="ARBA00001947"/>
    </source>
</evidence>
<comment type="caution">
    <text evidence="13">The sequence shown here is derived from an EMBL/GenBank/DDBJ whole genome shotgun (WGS) entry which is preliminary data.</text>
</comment>
<keyword evidence="7" id="KW-0862">Zinc</keyword>
<dbReference type="InterPro" id="IPR011013">
    <property type="entry name" value="Gal_mutarotase_sf_dom"/>
</dbReference>
<dbReference type="SUPFAM" id="SSF74650">
    <property type="entry name" value="Galactose mutarotase-like"/>
    <property type="match status" value="1"/>
</dbReference>
<dbReference type="InterPro" id="IPR027291">
    <property type="entry name" value="Glyco_hydro_38_N_sf"/>
</dbReference>
<name>A0A814US09_9BILA</name>
<dbReference type="Pfam" id="PF13639">
    <property type="entry name" value="zf-RING_2"/>
    <property type="match status" value="1"/>
</dbReference>
<protein>
    <recommendedName>
        <fullName evidence="11">RING-type domain-containing protein</fullName>
    </recommendedName>
</protein>
<dbReference type="PANTHER" id="PTHR11607:SF3">
    <property type="entry name" value="LYSOSOMAL ALPHA-MANNOSIDASE"/>
    <property type="match status" value="1"/>
</dbReference>
<dbReference type="InterPro" id="IPR050843">
    <property type="entry name" value="Glycosyl_Hydrlase_38"/>
</dbReference>
<feature type="domain" description="RING-type" evidence="11">
    <location>
        <begin position="247"/>
        <end position="289"/>
    </location>
</feature>
<keyword evidence="8" id="KW-1015">Disulfide bond</keyword>
<keyword evidence="9" id="KW-0326">Glycosidase</keyword>
<evidence type="ECO:0000256" key="2">
    <source>
        <dbReference type="ARBA" id="ARBA00009792"/>
    </source>
</evidence>
<dbReference type="FunFam" id="2.70.98.30:FF:000003">
    <property type="entry name" value="Alpha-mannosidase"/>
    <property type="match status" value="1"/>
</dbReference>
<keyword evidence="5 10" id="KW-0863">Zinc-finger</keyword>
<dbReference type="InterPro" id="IPR000602">
    <property type="entry name" value="Glyco_hydro_38_N"/>
</dbReference>
<dbReference type="InterPro" id="IPR013780">
    <property type="entry name" value="Glyco_hydro_b"/>
</dbReference>
<dbReference type="PROSITE" id="PS50089">
    <property type="entry name" value="ZF_RING_2"/>
    <property type="match status" value="1"/>
</dbReference>
<dbReference type="InterPro" id="IPR011330">
    <property type="entry name" value="Glyco_hydro/deAcase_b/a-brl"/>
</dbReference>
<dbReference type="Pfam" id="PF09261">
    <property type="entry name" value="Alpha-mann_mid"/>
    <property type="match status" value="1"/>
</dbReference>
<evidence type="ECO:0000256" key="5">
    <source>
        <dbReference type="ARBA" id="ARBA00022771"/>
    </source>
</evidence>
<dbReference type="InterPro" id="IPR048534">
    <property type="entry name" value="Man2a1-like_dom"/>
</dbReference>
<dbReference type="Gene3D" id="2.60.40.1360">
    <property type="match status" value="1"/>
</dbReference>
<keyword evidence="14" id="KW-1185">Reference proteome</keyword>
<dbReference type="SUPFAM" id="SSF57850">
    <property type="entry name" value="RING/U-box"/>
    <property type="match status" value="1"/>
</dbReference>
<dbReference type="SUPFAM" id="SSF117281">
    <property type="entry name" value="Kelch motif"/>
    <property type="match status" value="1"/>
</dbReference>
<dbReference type="Gene3D" id="2.70.98.30">
    <property type="entry name" value="Golgi alpha-mannosidase II, domain 4"/>
    <property type="match status" value="1"/>
</dbReference>
<dbReference type="InterPro" id="IPR037293">
    <property type="entry name" value="Gal_Oxidase_central_sf"/>
</dbReference>
<dbReference type="SMART" id="SM00872">
    <property type="entry name" value="Alpha-mann_mid"/>
    <property type="match status" value="1"/>
</dbReference>
<evidence type="ECO:0000313" key="13">
    <source>
        <dbReference type="EMBL" id="CAF1178748.1"/>
    </source>
</evidence>
<dbReference type="EMBL" id="CAJNOI010000092">
    <property type="protein sequence ID" value="CAF1043807.1"/>
    <property type="molecule type" value="Genomic_DNA"/>
</dbReference>
<dbReference type="Pfam" id="PF01074">
    <property type="entry name" value="Glyco_hydro_38N"/>
    <property type="match status" value="1"/>
</dbReference>
<evidence type="ECO:0000256" key="9">
    <source>
        <dbReference type="ARBA" id="ARBA00023295"/>
    </source>
</evidence>
<sequence length="1344" mass="152026">MPKFMSHRFSYNRRRHDSNRVRLPGGAGAHAPHINLTYVDNDVHIELKKVIQSGEKRTLILKAEQFFEISQKNDEIKLAGRNIANYHGSDSTTQPAKEVGLFKFISRSDFESTTCEHMYEWEVPNSKLRVSVRNRRSDGKRPINTDFVVEIRVFGTNGLPTDEGIMMAWHNFEGTFVKHQKERQDRIQQMRRNGVLNPLARLNANGASSSTSAATTTATVSVSSTTTGNLPTWTIQEEFVNKETYSCVICIDTYVKGAVVNGLPNCSHYFHSSCIGTWLVGSDQCPTCNLGDAVKLNVHLVLALDENPHRRFIYVEMAFFYRWWLQQTDKIHDKVKEFVNSGRLEFISGGWCMKDEGTTHYNSIIDQHSLGLEFLNDQFGHSREQASLLAQMGFDGLFVGRADYQDLQKRNTTKSMEMIWKASANLDRQSWLFTGILPRRYSTPATFSFDFIAPDDPIIDDVNLPDYNVPERVQTFIQTAQNESMEYATNHIIMTFGVNRSWITKTDDFFPHAHHPHGFWTGYFTSRPALKRFERYSNNILQVIRQLNTFPNSQLRNQIFSLSEAMAIAQHHDAVSGTEKQHVANDYAQRLSIGIDAALNVINTAYPKLLTKDNQSTTTEIQQFLCQLTNISECLPIENAKQFTVILWNPIIHPVVGYLRVPITRSYTVRDSSGPIRSELIPISNSTKTIPGRMSNATNQLIFKYNLPALGFNTYFFQVNEEEEEEKLEITKNEICILQNQGYSGNNSQFDFQASGAYIFRPVTEDAKPISTKRSFELVQTAIIIFNEWISQEINLYDEGEDIEIEWTVGPIPIEDNIGREIILRYDTDIKSQSKYYTDANGREVLQRIRNYRPTYNYTITEPVSGNYYPVNSRIWINETNRQFTILTDRSEGGASLFDGSIELMIHRRLLYDDNLGVGEALNESAFGQGLVVRGKHFLNIDSPQTNALYHRIHSQELFMSPLVTFALINSSYMNYSNLYRQTWSALIDTLPSNIHLLTLDQLNEKQYIIRLEHYFELNEDEKYSYPTKIDLQSIFKSIGIIEKILELTLDANLELSQMNRLHWLTDNDELLLQTNNSTINTTTTATCNFTACSSQRTSCSSNLDCDCFSLTSNPNIGICASTTCSCASLVRCNIDNVTCSIESTICVNSTRCGQPVCYPLAMANKQICPPKTVTRWFSTGNMTYGRSEHTASVLSNGNVLVTGGWNEGGILSTAELFDPSTGTWTTTVTGGRGIGYVDLNSAELYDPSTRIWTTTSNMINARYSHRASVLSNGKVLVTGGIDYSGSVLNSAELYDPSTGIWTTISNMTNARGYHRASILSNGKVLVTGGWAIVYITLNSAELY</sequence>
<dbReference type="Pfam" id="PF21260">
    <property type="entry name" value="Laman-like_dom"/>
    <property type="match status" value="1"/>
</dbReference>
<dbReference type="Pfam" id="PF07748">
    <property type="entry name" value="Glyco_hydro_38C"/>
    <property type="match status" value="1"/>
</dbReference>
<dbReference type="GO" id="GO:0004559">
    <property type="term" value="F:alpha-mannosidase activity"/>
    <property type="evidence" value="ECO:0007669"/>
    <property type="project" value="InterPro"/>
</dbReference>
<dbReference type="InterPro" id="IPR015915">
    <property type="entry name" value="Kelch-typ_b-propeller"/>
</dbReference>
<dbReference type="Gene3D" id="2.120.10.80">
    <property type="entry name" value="Kelch-type beta propeller"/>
    <property type="match status" value="1"/>
</dbReference>
<dbReference type="InterPro" id="IPR011682">
    <property type="entry name" value="Glyco_hydro_38_C"/>
</dbReference>
<keyword evidence="4" id="KW-0479">Metal-binding</keyword>
<dbReference type="EMBL" id="CAJNOM010000173">
    <property type="protein sequence ID" value="CAF1178748.1"/>
    <property type="molecule type" value="Genomic_DNA"/>
</dbReference>
<dbReference type="Gene3D" id="3.30.40.10">
    <property type="entry name" value="Zinc/RING finger domain, C3HC4 (zinc finger)"/>
    <property type="match status" value="1"/>
</dbReference>
<dbReference type="SMART" id="SM00184">
    <property type="entry name" value="RING"/>
    <property type="match status" value="1"/>
</dbReference>
<dbReference type="InterPro" id="IPR006652">
    <property type="entry name" value="Kelch_1"/>
</dbReference>
<accession>A0A814US09</accession>
<dbReference type="FunFam" id="1.20.1270.50:FF:000002">
    <property type="entry name" value="Alpha-mannosidase"/>
    <property type="match status" value="1"/>
</dbReference>
<organism evidence="13 14">
    <name type="scientific">Adineta steineri</name>
    <dbReference type="NCBI Taxonomy" id="433720"/>
    <lineage>
        <taxon>Eukaryota</taxon>
        <taxon>Metazoa</taxon>
        <taxon>Spiralia</taxon>
        <taxon>Gnathifera</taxon>
        <taxon>Rotifera</taxon>
        <taxon>Eurotatoria</taxon>
        <taxon>Bdelloidea</taxon>
        <taxon>Adinetida</taxon>
        <taxon>Adinetidae</taxon>
        <taxon>Adineta</taxon>
    </lineage>
</organism>
<dbReference type="Proteomes" id="UP000663877">
    <property type="component" value="Unassembled WGS sequence"/>
</dbReference>
<dbReference type="OrthoDB" id="2016903at2759"/>
<dbReference type="InterPro" id="IPR013083">
    <property type="entry name" value="Znf_RING/FYVE/PHD"/>
</dbReference>
<dbReference type="Pfam" id="PF01344">
    <property type="entry name" value="Kelch_1"/>
    <property type="match status" value="2"/>
</dbReference>
<dbReference type="GO" id="GO:0006013">
    <property type="term" value="P:mannose metabolic process"/>
    <property type="evidence" value="ECO:0007669"/>
    <property type="project" value="InterPro"/>
</dbReference>
<dbReference type="InterPro" id="IPR015341">
    <property type="entry name" value="Glyco_hydro_38_cen"/>
</dbReference>
<dbReference type="Gene3D" id="2.60.40.1180">
    <property type="entry name" value="Golgi alpha-mannosidase II"/>
    <property type="match status" value="1"/>
</dbReference>
<evidence type="ECO:0000256" key="8">
    <source>
        <dbReference type="ARBA" id="ARBA00023157"/>
    </source>
</evidence>
<evidence type="ECO:0000256" key="3">
    <source>
        <dbReference type="ARBA" id="ARBA00022441"/>
    </source>
</evidence>
<evidence type="ECO:0000256" key="10">
    <source>
        <dbReference type="PROSITE-ProRule" id="PRU00175"/>
    </source>
</evidence>
<evidence type="ECO:0000256" key="4">
    <source>
        <dbReference type="ARBA" id="ARBA00022723"/>
    </source>
</evidence>
<dbReference type="InterPro" id="IPR001841">
    <property type="entry name" value="Znf_RING"/>
</dbReference>
<dbReference type="GO" id="GO:0030246">
    <property type="term" value="F:carbohydrate binding"/>
    <property type="evidence" value="ECO:0007669"/>
    <property type="project" value="InterPro"/>
</dbReference>
<dbReference type="PANTHER" id="PTHR11607">
    <property type="entry name" value="ALPHA-MANNOSIDASE"/>
    <property type="match status" value="1"/>
</dbReference>
<gene>
    <name evidence="12" type="ORF">BJG266_LOCUS18221</name>
    <name evidence="13" type="ORF">QVE165_LOCUS24554</name>
</gene>
<evidence type="ECO:0000313" key="14">
    <source>
        <dbReference type="Proteomes" id="UP000663832"/>
    </source>
</evidence>
<keyword evidence="3" id="KW-0880">Kelch repeat</keyword>
<evidence type="ECO:0000256" key="7">
    <source>
        <dbReference type="ARBA" id="ARBA00022833"/>
    </source>
</evidence>
<dbReference type="Gene3D" id="2.130.10.80">
    <property type="entry name" value="Galactose oxidase/kelch, beta-propeller"/>
    <property type="match status" value="1"/>
</dbReference>
<dbReference type="Proteomes" id="UP000663832">
    <property type="component" value="Unassembled WGS sequence"/>
</dbReference>
<comment type="cofactor">
    <cofactor evidence="1">
        <name>Zn(2+)</name>
        <dbReference type="ChEBI" id="CHEBI:29105"/>
    </cofactor>
</comment>
<dbReference type="GO" id="GO:0005764">
    <property type="term" value="C:lysosome"/>
    <property type="evidence" value="ECO:0007669"/>
    <property type="project" value="TreeGrafter"/>
</dbReference>
<dbReference type="Gene3D" id="1.20.1270.50">
    <property type="entry name" value="Glycoside hydrolase family 38, central domain"/>
    <property type="match status" value="1"/>
</dbReference>
<keyword evidence="6" id="KW-0378">Hydrolase</keyword>
<evidence type="ECO:0000259" key="11">
    <source>
        <dbReference type="PROSITE" id="PS50089"/>
    </source>
</evidence>
<dbReference type="GO" id="GO:0008270">
    <property type="term" value="F:zinc ion binding"/>
    <property type="evidence" value="ECO:0007669"/>
    <property type="project" value="UniProtKB-KW"/>
</dbReference>
<dbReference type="InterPro" id="IPR028995">
    <property type="entry name" value="Glyco_hydro_57/38_cen_sf"/>
</dbReference>
<dbReference type="SUPFAM" id="SSF88688">
    <property type="entry name" value="Families 57/38 glycoside transferase middle domain"/>
    <property type="match status" value="1"/>
</dbReference>
<dbReference type="SUPFAM" id="SSF88713">
    <property type="entry name" value="Glycoside hydrolase/deacetylase"/>
    <property type="match status" value="1"/>
</dbReference>